<accession>T1KF08</accession>
<keyword evidence="2" id="KW-1185">Reference proteome</keyword>
<protein>
    <submittedName>
        <fullName evidence="1">Uncharacterized protein</fullName>
    </submittedName>
</protein>
<dbReference type="EnsemblMetazoa" id="tetur10g01420.1">
    <property type="protein sequence ID" value="tetur10g01420.1"/>
    <property type="gene ID" value="tetur10g01420"/>
</dbReference>
<dbReference type="EMBL" id="CAEY01000030">
    <property type="status" value="NOT_ANNOTATED_CDS"/>
    <property type="molecule type" value="Genomic_DNA"/>
</dbReference>
<dbReference type="HOGENOM" id="CLU_3208226_0_0_1"/>
<name>T1KF08_TETUR</name>
<dbReference type="AlphaFoldDB" id="T1KF08"/>
<reference evidence="2" key="1">
    <citation type="submission" date="2011-08" db="EMBL/GenBank/DDBJ databases">
        <authorList>
            <person name="Rombauts S."/>
        </authorList>
    </citation>
    <scope>NUCLEOTIDE SEQUENCE</scope>
    <source>
        <strain evidence="2">London</strain>
    </source>
</reference>
<sequence length="45" mass="5267">MIQICIKFKGKDFSIILNCIEQNMGIITETHEDGRIRFDILEALR</sequence>
<evidence type="ECO:0000313" key="1">
    <source>
        <dbReference type="EnsemblMetazoa" id="tetur10g01420.1"/>
    </source>
</evidence>
<proteinExistence type="predicted"/>
<organism evidence="1 2">
    <name type="scientific">Tetranychus urticae</name>
    <name type="common">Two-spotted spider mite</name>
    <dbReference type="NCBI Taxonomy" id="32264"/>
    <lineage>
        <taxon>Eukaryota</taxon>
        <taxon>Metazoa</taxon>
        <taxon>Ecdysozoa</taxon>
        <taxon>Arthropoda</taxon>
        <taxon>Chelicerata</taxon>
        <taxon>Arachnida</taxon>
        <taxon>Acari</taxon>
        <taxon>Acariformes</taxon>
        <taxon>Trombidiformes</taxon>
        <taxon>Prostigmata</taxon>
        <taxon>Eleutherengona</taxon>
        <taxon>Raphignathae</taxon>
        <taxon>Tetranychoidea</taxon>
        <taxon>Tetranychidae</taxon>
        <taxon>Tetranychus</taxon>
    </lineage>
</organism>
<evidence type="ECO:0000313" key="2">
    <source>
        <dbReference type="Proteomes" id="UP000015104"/>
    </source>
</evidence>
<reference evidence="1" key="2">
    <citation type="submission" date="2015-06" db="UniProtKB">
        <authorList>
            <consortium name="EnsemblMetazoa"/>
        </authorList>
    </citation>
    <scope>IDENTIFICATION</scope>
</reference>
<dbReference type="Proteomes" id="UP000015104">
    <property type="component" value="Unassembled WGS sequence"/>
</dbReference>